<dbReference type="InterPro" id="IPR042838">
    <property type="entry name" value="KIAA1958"/>
</dbReference>
<dbReference type="RefSeq" id="XP_031566002.1">
    <property type="nucleotide sequence ID" value="XM_031710142.1"/>
</dbReference>
<evidence type="ECO:0000313" key="1">
    <source>
        <dbReference type="Proteomes" id="UP000515163"/>
    </source>
</evidence>
<dbReference type="Proteomes" id="UP000515163">
    <property type="component" value="Unplaced"/>
</dbReference>
<name>A0A6P8IGP9_ACTTE</name>
<proteinExistence type="predicted"/>
<dbReference type="GeneID" id="116301131"/>
<protein>
    <submittedName>
        <fullName evidence="2">Uncharacterized protein LOC116301131</fullName>
    </submittedName>
</protein>
<organism evidence="1 2">
    <name type="scientific">Actinia tenebrosa</name>
    <name type="common">Australian red waratah sea anemone</name>
    <dbReference type="NCBI Taxonomy" id="6105"/>
    <lineage>
        <taxon>Eukaryota</taxon>
        <taxon>Metazoa</taxon>
        <taxon>Cnidaria</taxon>
        <taxon>Anthozoa</taxon>
        <taxon>Hexacorallia</taxon>
        <taxon>Actiniaria</taxon>
        <taxon>Actiniidae</taxon>
        <taxon>Actinia</taxon>
    </lineage>
</organism>
<gene>
    <name evidence="2" type="primary">LOC116301131</name>
</gene>
<evidence type="ECO:0000313" key="2">
    <source>
        <dbReference type="RefSeq" id="XP_031566002.1"/>
    </source>
</evidence>
<keyword evidence="1" id="KW-1185">Reference proteome</keyword>
<dbReference type="AlphaFoldDB" id="A0A6P8IGP9"/>
<sequence length="188" mass="22134">MQDEDIDDFVVNQKAQNTVKATETVLRRLALWHKDRYGEDLDFLSITKENSNKMLKHFFMEIRDTRKQSAGKEYEPSTLTTYPNTFRRYFLERKEGERFDIGEDQDLSNKLASKRKQLKSAGKVGLPNQCHALDDQQIEKLWTSGAVGTKTSRQLLHLVWWNNIRVLGMRARQEQLDCRMEKLFTIFS</sequence>
<dbReference type="PANTHER" id="PTHR46963:SF2">
    <property type="match status" value="1"/>
</dbReference>
<accession>A0A6P8IGP9</accession>
<reference evidence="2" key="1">
    <citation type="submission" date="2025-08" db="UniProtKB">
        <authorList>
            <consortium name="RefSeq"/>
        </authorList>
    </citation>
    <scope>IDENTIFICATION</scope>
    <source>
        <tissue evidence="2">Tentacle</tissue>
    </source>
</reference>
<dbReference type="PANTHER" id="PTHR46963">
    <property type="entry name" value="SIMILAR TO RIKEN CDNA E130308A19"/>
    <property type="match status" value="1"/>
</dbReference>
<dbReference type="InParanoid" id="A0A6P8IGP9"/>
<dbReference type="OrthoDB" id="6020106at2759"/>
<dbReference type="KEGG" id="aten:116301131"/>